<name>A0A9Q3GMU0_9BASI</name>
<dbReference type="Proteomes" id="UP000765509">
    <property type="component" value="Unassembled WGS sequence"/>
</dbReference>
<accession>A0A9Q3GMU0</accession>
<feature type="transmembrane region" description="Helical" evidence="1">
    <location>
        <begin position="25"/>
        <end position="47"/>
    </location>
</feature>
<gene>
    <name evidence="2" type="ORF">O181_012389</name>
</gene>
<evidence type="ECO:0000313" key="3">
    <source>
        <dbReference type="Proteomes" id="UP000765509"/>
    </source>
</evidence>
<proteinExistence type="predicted"/>
<evidence type="ECO:0000256" key="1">
    <source>
        <dbReference type="SAM" id="Phobius"/>
    </source>
</evidence>
<sequence>MAEDSDGILELIGMKGSVLMLAQNFRIMTILLSLSLLAFVHLPHIIGKITVFSRAHRPLKPPSKGLFIPQHLVHCLLDYTSDYVCLQLLQRIQFTILIGCFWALICIEEKEAQGFARLVHQSFIKSLELDIPLINQVQQFTPRLTYFCTLWHQSVEFGGGQLNSIAYGSKPMN</sequence>
<dbReference type="AlphaFoldDB" id="A0A9Q3GMU0"/>
<organism evidence="2 3">
    <name type="scientific">Austropuccinia psidii MF-1</name>
    <dbReference type="NCBI Taxonomy" id="1389203"/>
    <lineage>
        <taxon>Eukaryota</taxon>
        <taxon>Fungi</taxon>
        <taxon>Dikarya</taxon>
        <taxon>Basidiomycota</taxon>
        <taxon>Pucciniomycotina</taxon>
        <taxon>Pucciniomycetes</taxon>
        <taxon>Pucciniales</taxon>
        <taxon>Sphaerophragmiaceae</taxon>
        <taxon>Austropuccinia</taxon>
    </lineage>
</organism>
<keyword evidence="3" id="KW-1185">Reference proteome</keyword>
<reference evidence="2" key="1">
    <citation type="submission" date="2021-03" db="EMBL/GenBank/DDBJ databases">
        <title>Draft genome sequence of rust myrtle Austropuccinia psidii MF-1, a brazilian biotype.</title>
        <authorList>
            <person name="Quecine M.C."/>
            <person name="Pachon D.M.R."/>
            <person name="Bonatelli M.L."/>
            <person name="Correr F.H."/>
            <person name="Franceschini L.M."/>
            <person name="Leite T.F."/>
            <person name="Margarido G.R.A."/>
            <person name="Almeida C.A."/>
            <person name="Ferrarezi J.A."/>
            <person name="Labate C.A."/>
        </authorList>
    </citation>
    <scope>NUCLEOTIDE SEQUENCE</scope>
    <source>
        <strain evidence="2">MF-1</strain>
    </source>
</reference>
<keyword evidence="1" id="KW-0472">Membrane</keyword>
<dbReference type="EMBL" id="AVOT02003163">
    <property type="protein sequence ID" value="MBW0472674.1"/>
    <property type="molecule type" value="Genomic_DNA"/>
</dbReference>
<evidence type="ECO:0000313" key="2">
    <source>
        <dbReference type="EMBL" id="MBW0472674.1"/>
    </source>
</evidence>
<protein>
    <submittedName>
        <fullName evidence="2">Uncharacterized protein</fullName>
    </submittedName>
</protein>
<keyword evidence="1" id="KW-1133">Transmembrane helix</keyword>
<dbReference type="OrthoDB" id="264354at2759"/>
<keyword evidence="1" id="KW-0812">Transmembrane</keyword>
<comment type="caution">
    <text evidence="2">The sequence shown here is derived from an EMBL/GenBank/DDBJ whole genome shotgun (WGS) entry which is preliminary data.</text>
</comment>